<dbReference type="KEGG" id="roz:CBI38_05950"/>
<evidence type="ECO:0000256" key="2">
    <source>
        <dbReference type="SAM" id="MobiDB-lite"/>
    </source>
</evidence>
<name>A0A2S2BRC6_9NOCA</name>
<sequence length="373" mass="39604">MVDKLPVSPSPLLTAPGAVRAPDDSPDAGVAWHHGDPLGEQRSAERSAVVIDRSHRFVLAVAGAERLTWLHTISSQHIAALADGEGAENLSLDVNGRVEHHFVQTDLAGVTWIDTETGRGPDLLSFLTKMVFWAKAEPRDGNELAVLSVIGPDAPAALEGAGAAAPTEPYAAAALAGGGFVRRMPWPTDSSFDLLVPREQLTDWWARLTTAGAAPAGTWAFEALRVAALRPRLGLDTDERTIPHEVRWIGGPAEHGAVHLEKGCYRGQETVARVHNLGKPPRHLVLLHLDGSAEGRPETGDPVTAGGRTVGRVGTVIDHHEFGPIALALIKRSIPIDTELVTGPCAASIDPDSVPTEETVQAGRAAVERLRGR</sequence>
<evidence type="ECO:0000313" key="5">
    <source>
        <dbReference type="Proteomes" id="UP000245711"/>
    </source>
</evidence>
<dbReference type="PANTHER" id="PTHR22602">
    <property type="entry name" value="TRANSFERASE CAF17, MITOCHONDRIAL-RELATED"/>
    <property type="match status" value="1"/>
</dbReference>
<reference evidence="4 5" key="1">
    <citation type="submission" date="2017-05" db="EMBL/GenBank/DDBJ databases">
        <title>Isolation of Rhodococcus sp. S2-17 biodegrading of BP-3.</title>
        <authorList>
            <person name="Lee Y."/>
            <person name="Kim K.H."/>
            <person name="Chun B.H."/>
            <person name="Jung H.S."/>
            <person name="Jeon C.O."/>
        </authorList>
    </citation>
    <scope>NUCLEOTIDE SEQUENCE [LARGE SCALE GENOMIC DNA]</scope>
    <source>
        <strain evidence="4 5">S2-17</strain>
    </source>
</reference>
<gene>
    <name evidence="4" type="ORF">CBI38_05950</name>
</gene>
<evidence type="ECO:0000313" key="4">
    <source>
        <dbReference type="EMBL" id="AWK71190.1"/>
    </source>
</evidence>
<dbReference type="SUPFAM" id="SSF103025">
    <property type="entry name" value="Folate-binding domain"/>
    <property type="match status" value="1"/>
</dbReference>
<feature type="region of interest" description="Disordered" evidence="2">
    <location>
        <begin position="1"/>
        <end position="29"/>
    </location>
</feature>
<evidence type="ECO:0000259" key="3">
    <source>
        <dbReference type="Pfam" id="PF01571"/>
    </source>
</evidence>
<dbReference type="InterPro" id="IPR027266">
    <property type="entry name" value="TrmE/GcvT-like"/>
</dbReference>
<dbReference type="InterPro" id="IPR045179">
    <property type="entry name" value="YgfZ/GcvT"/>
</dbReference>
<dbReference type="PANTHER" id="PTHR22602:SF0">
    <property type="entry name" value="TRANSFERASE CAF17, MITOCHONDRIAL-RELATED"/>
    <property type="match status" value="1"/>
</dbReference>
<feature type="domain" description="GCVT N-terminal" evidence="3">
    <location>
        <begin position="40"/>
        <end position="246"/>
    </location>
</feature>
<dbReference type="NCBIfam" id="TIGR03317">
    <property type="entry name" value="ygfZ_signature"/>
    <property type="match status" value="1"/>
</dbReference>
<dbReference type="EMBL" id="CP021354">
    <property type="protein sequence ID" value="AWK71190.1"/>
    <property type="molecule type" value="Genomic_DNA"/>
</dbReference>
<dbReference type="InterPro" id="IPR006222">
    <property type="entry name" value="GCVT_N"/>
</dbReference>
<dbReference type="OrthoDB" id="9796287at2"/>
<dbReference type="GO" id="GO:0016226">
    <property type="term" value="P:iron-sulfur cluster assembly"/>
    <property type="evidence" value="ECO:0007669"/>
    <property type="project" value="TreeGrafter"/>
</dbReference>
<accession>A0A2S2BRC6</accession>
<dbReference type="Proteomes" id="UP000245711">
    <property type="component" value="Chromosome"/>
</dbReference>
<evidence type="ECO:0000256" key="1">
    <source>
        <dbReference type="ARBA" id="ARBA00022946"/>
    </source>
</evidence>
<dbReference type="AlphaFoldDB" id="A0A2S2BRC6"/>
<dbReference type="Gene3D" id="3.30.1360.120">
    <property type="entry name" value="Probable tRNA modification gtpase trme, domain 1"/>
    <property type="match status" value="1"/>
</dbReference>
<dbReference type="RefSeq" id="WP_109327231.1">
    <property type="nucleotide sequence ID" value="NZ_CP021354.1"/>
</dbReference>
<protein>
    <submittedName>
        <fullName evidence="4">Folate-binding protein YgfZ</fullName>
    </submittedName>
</protein>
<keyword evidence="1" id="KW-0809">Transit peptide</keyword>
<dbReference type="Pfam" id="PF01571">
    <property type="entry name" value="GCV_T"/>
    <property type="match status" value="1"/>
</dbReference>
<keyword evidence="5" id="KW-1185">Reference proteome</keyword>
<dbReference type="InterPro" id="IPR017703">
    <property type="entry name" value="YgfZ/GCV_T_CS"/>
</dbReference>
<proteinExistence type="predicted"/>
<organism evidence="4 5">
    <name type="scientific">Rhodococcus oxybenzonivorans</name>
    <dbReference type="NCBI Taxonomy" id="1990687"/>
    <lineage>
        <taxon>Bacteria</taxon>
        <taxon>Bacillati</taxon>
        <taxon>Actinomycetota</taxon>
        <taxon>Actinomycetes</taxon>
        <taxon>Mycobacteriales</taxon>
        <taxon>Nocardiaceae</taxon>
        <taxon>Rhodococcus</taxon>
    </lineage>
</organism>